<evidence type="ECO:0000256" key="1">
    <source>
        <dbReference type="SAM" id="MobiDB-lite"/>
    </source>
</evidence>
<dbReference type="Proteomes" id="UP000807115">
    <property type="component" value="Chromosome 1"/>
</dbReference>
<protein>
    <submittedName>
        <fullName evidence="2">Uncharacterized protein</fullName>
    </submittedName>
</protein>
<evidence type="ECO:0000313" key="2">
    <source>
        <dbReference type="EMBL" id="KAG0551746.1"/>
    </source>
</evidence>
<accession>A0A921S4W3</accession>
<name>A0A921S4W3_SORBI</name>
<proteinExistence type="predicted"/>
<comment type="caution">
    <text evidence="2">The sequence shown here is derived from an EMBL/GenBank/DDBJ whole genome shotgun (WGS) entry which is preliminary data.</text>
</comment>
<sequence>MHGGCRAEENGPGLRSRSIPSPPHALLLLPAHSSSSLPTSAASAKKAGRRSASIHGVLRGREVEVLQEEPEQREPARAGSRRSRRRGLSAQEIVKHEGRPGDRPARERCRRRRGGGGGGGRVRAAAVVLEPVRGAGEGAARALLHHAPLRHHARLLERLLVAAVVPGPAAGEEAPPLAVSPPARIRESVMVLVAEASRGTRGKEEGRLGDVCIDQS</sequence>
<reference evidence="2" key="1">
    <citation type="journal article" date="2019" name="BMC Genomics">
        <title>A new reference genome for Sorghum bicolor reveals high levels of sequence similarity between sweet and grain genotypes: implications for the genetics of sugar metabolism.</title>
        <authorList>
            <person name="Cooper E.A."/>
            <person name="Brenton Z.W."/>
            <person name="Flinn B.S."/>
            <person name="Jenkins J."/>
            <person name="Shu S."/>
            <person name="Flowers D."/>
            <person name="Luo F."/>
            <person name="Wang Y."/>
            <person name="Xia P."/>
            <person name="Barry K."/>
            <person name="Daum C."/>
            <person name="Lipzen A."/>
            <person name="Yoshinaga Y."/>
            <person name="Schmutz J."/>
            <person name="Saski C."/>
            <person name="Vermerris W."/>
            <person name="Kresovich S."/>
        </authorList>
    </citation>
    <scope>NUCLEOTIDE SEQUENCE</scope>
</reference>
<reference evidence="2" key="2">
    <citation type="submission" date="2020-10" db="EMBL/GenBank/DDBJ databases">
        <authorList>
            <person name="Cooper E.A."/>
            <person name="Brenton Z.W."/>
            <person name="Flinn B.S."/>
            <person name="Jenkins J."/>
            <person name="Shu S."/>
            <person name="Flowers D."/>
            <person name="Luo F."/>
            <person name="Wang Y."/>
            <person name="Xia P."/>
            <person name="Barry K."/>
            <person name="Daum C."/>
            <person name="Lipzen A."/>
            <person name="Yoshinaga Y."/>
            <person name="Schmutz J."/>
            <person name="Saski C."/>
            <person name="Vermerris W."/>
            <person name="Kresovich S."/>
        </authorList>
    </citation>
    <scope>NUCLEOTIDE SEQUENCE</scope>
</reference>
<feature type="compositionally biased region" description="Basic and acidic residues" evidence="1">
    <location>
        <begin position="93"/>
        <end position="107"/>
    </location>
</feature>
<organism evidence="2 3">
    <name type="scientific">Sorghum bicolor</name>
    <name type="common">Sorghum</name>
    <name type="synonym">Sorghum vulgare</name>
    <dbReference type="NCBI Taxonomy" id="4558"/>
    <lineage>
        <taxon>Eukaryota</taxon>
        <taxon>Viridiplantae</taxon>
        <taxon>Streptophyta</taxon>
        <taxon>Embryophyta</taxon>
        <taxon>Tracheophyta</taxon>
        <taxon>Spermatophyta</taxon>
        <taxon>Magnoliopsida</taxon>
        <taxon>Liliopsida</taxon>
        <taxon>Poales</taxon>
        <taxon>Poaceae</taxon>
        <taxon>PACMAD clade</taxon>
        <taxon>Panicoideae</taxon>
        <taxon>Andropogonodae</taxon>
        <taxon>Andropogoneae</taxon>
        <taxon>Sorghinae</taxon>
        <taxon>Sorghum</taxon>
    </lineage>
</organism>
<dbReference type="AlphaFoldDB" id="A0A921S4W3"/>
<evidence type="ECO:0000313" key="3">
    <source>
        <dbReference type="Proteomes" id="UP000807115"/>
    </source>
</evidence>
<gene>
    <name evidence="2" type="ORF">BDA96_01G449500</name>
</gene>
<feature type="compositionally biased region" description="Basic and acidic residues" evidence="1">
    <location>
        <begin position="59"/>
        <end position="76"/>
    </location>
</feature>
<dbReference type="EMBL" id="CM027680">
    <property type="protein sequence ID" value="KAG0551746.1"/>
    <property type="molecule type" value="Genomic_DNA"/>
</dbReference>
<feature type="compositionally biased region" description="Low complexity" evidence="1">
    <location>
        <begin position="24"/>
        <end position="53"/>
    </location>
</feature>
<feature type="region of interest" description="Disordered" evidence="1">
    <location>
        <begin position="1"/>
        <end position="122"/>
    </location>
</feature>